<keyword evidence="2" id="KW-1133">Transmembrane helix</keyword>
<organism evidence="3 4">
    <name type="scientific">Natronosporangium hydrolyticum</name>
    <dbReference type="NCBI Taxonomy" id="2811111"/>
    <lineage>
        <taxon>Bacteria</taxon>
        <taxon>Bacillati</taxon>
        <taxon>Actinomycetota</taxon>
        <taxon>Actinomycetes</taxon>
        <taxon>Micromonosporales</taxon>
        <taxon>Micromonosporaceae</taxon>
        <taxon>Natronosporangium</taxon>
    </lineage>
</organism>
<keyword evidence="2" id="KW-0472">Membrane</keyword>
<evidence type="ECO:0000313" key="3">
    <source>
        <dbReference type="EMBL" id="QSB14067.1"/>
    </source>
</evidence>
<dbReference type="EMBL" id="CP070499">
    <property type="protein sequence ID" value="QSB14067.1"/>
    <property type="molecule type" value="Genomic_DNA"/>
</dbReference>
<dbReference type="KEGG" id="nhy:JQS43_21420"/>
<protein>
    <submittedName>
        <fullName evidence="3">Uncharacterized protein</fullName>
    </submittedName>
</protein>
<name>A0A895Y8L6_9ACTN</name>
<feature type="compositionally biased region" description="Basic and acidic residues" evidence="1">
    <location>
        <begin position="9"/>
        <end position="20"/>
    </location>
</feature>
<dbReference type="RefSeq" id="WP_239676184.1">
    <property type="nucleotide sequence ID" value="NZ_CP070499.1"/>
</dbReference>
<accession>A0A895Y8L6</accession>
<keyword evidence="4" id="KW-1185">Reference proteome</keyword>
<evidence type="ECO:0000256" key="1">
    <source>
        <dbReference type="SAM" id="MobiDB-lite"/>
    </source>
</evidence>
<sequence length="440" mass="45451">MSQGNLPPDPRRLPDVADRQEWEQQLRRSLGDQAARVPGARRDLAGAAISRARRGQRRRTLAGIAAVVVATVLATGAGIHSWPEPTGSELGAVSGLFGERGPASPTPQPETAAGLAVDEDLATDLATAVVGPGTTGELVLSAADGSVIELTGVRQVHAVARVDDGWAMVGGEPGRKRLWWVRPGQSPVSLLTGMDAVVIHGDQVAAQRGRLLSVAMLVAGELVGRVSTTGPADGRPVGLLHDAVLLQRTTDPGWDIWQPAAGDYQPTWNSELRHVYGALSDGGSALGLLPAGANPDGDIEGDADGDIDADAQCLARLELADRLRVVETRCLPRALVGDLLDGAPAAASPQGRWLITAGVGEPVLVDLAAAFDAPQSSVSIPLVGLAQPKAAPLWLTSDRALLDTGDGLLEVRPSQLATGDDDVPVGHYPLTGPVPVVATG</sequence>
<feature type="transmembrane region" description="Helical" evidence="2">
    <location>
        <begin position="61"/>
        <end position="82"/>
    </location>
</feature>
<evidence type="ECO:0000313" key="4">
    <source>
        <dbReference type="Proteomes" id="UP000662857"/>
    </source>
</evidence>
<feature type="region of interest" description="Disordered" evidence="1">
    <location>
        <begin position="1"/>
        <end position="20"/>
    </location>
</feature>
<proteinExistence type="predicted"/>
<dbReference type="AlphaFoldDB" id="A0A895Y8L6"/>
<feature type="region of interest" description="Disordered" evidence="1">
    <location>
        <begin position="90"/>
        <end position="112"/>
    </location>
</feature>
<evidence type="ECO:0000256" key="2">
    <source>
        <dbReference type="SAM" id="Phobius"/>
    </source>
</evidence>
<dbReference type="Proteomes" id="UP000662857">
    <property type="component" value="Chromosome"/>
</dbReference>
<keyword evidence="2" id="KW-0812">Transmembrane</keyword>
<gene>
    <name evidence="3" type="ORF">JQS43_21420</name>
</gene>
<reference evidence="3" key="1">
    <citation type="submission" date="2021-02" db="EMBL/GenBank/DDBJ databases">
        <title>Natrosporangium hydrolyticum gen. nov., sp. nov, a haloalkaliphilic actinobacterium from a soda solonchak soil.</title>
        <authorList>
            <person name="Sorokin D.Y."/>
            <person name="Khijniak T.V."/>
            <person name="Zakharycheva A.P."/>
            <person name="Boueva O.V."/>
            <person name="Ariskina E.V."/>
            <person name="Hahnke R.L."/>
            <person name="Bunk B."/>
            <person name="Sproer C."/>
            <person name="Schumann P."/>
            <person name="Evtushenko L.I."/>
            <person name="Kublanov I.V."/>
        </authorList>
    </citation>
    <scope>NUCLEOTIDE SEQUENCE</scope>
    <source>
        <strain evidence="3">DSM 106523</strain>
    </source>
</reference>